<dbReference type="EMBL" id="JPWI01000015">
    <property type="protein sequence ID" value="RCK43225.1"/>
    <property type="molecule type" value="Genomic_DNA"/>
</dbReference>
<evidence type="ECO:0000313" key="3">
    <source>
        <dbReference type="Proteomes" id="UP000252255"/>
    </source>
</evidence>
<feature type="domain" description="HTH cro/C1-type" evidence="1">
    <location>
        <begin position="33"/>
        <end position="63"/>
    </location>
</feature>
<accession>A0A367WP25</accession>
<dbReference type="PROSITE" id="PS50943">
    <property type="entry name" value="HTH_CROC1"/>
    <property type="match status" value="1"/>
</dbReference>
<dbReference type="CDD" id="cd00093">
    <property type="entry name" value="HTH_XRE"/>
    <property type="match status" value="1"/>
</dbReference>
<dbReference type="OrthoDB" id="9797478at2"/>
<protein>
    <submittedName>
        <fullName evidence="2">Cro/Cl family transcriptional regulator</fullName>
    </submittedName>
</protein>
<sequence>MARSLNEMLAREKPEVVARAKEEAAEILMELNLAELRAILDKTQGEIALALGVAQPTIARMEKPDNDLRVSSLKRYIEAAGGKLRLDVELPDGKHYGFSI</sequence>
<evidence type="ECO:0000259" key="1">
    <source>
        <dbReference type="PROSITE" id="PS50943"/>
    </source>
</evidence>
<dbReference type="SUPFAM" id="SSF47413">
    <property type="entry name" value="lambda repressor-like DNA-binding domains"/>
    <property type="match status" value="1"/>
</dbReference>
<proteinExistence type="predicted"/>
<reference evidence="2 3" key="1">
    <citation type="submission" date="2014-07" db="EMBL/GenBank/DDBJ databases">
        <title>Draft genome sequence of Thalassospira profundimaris PR54-5.</title>
        <authorList>
            <person name="Lai Q."/>
            <person name="Shao Z."/>
        </authorList>
    </citation>
    <scope>NUCLEOTIDE SEQUENCE [LARGE SCALE GENOMIC DNA]</scope>
    <source>
        <strain evidence="2 3">PR54-5</strain>
    </source>
</reference>
<organism evidence="2 3">
    <name type="scientific">Thalassospira profundimaris</name>
    <dbReference type="NCBI Taxonomy" id="502049"/>
    <lineage>
        <taxon>Bacteria</taxon>
        <taxon>Pseudomonadati</taxon>
        <taxon>Pseudomonadota</taxon>
        <taxon>Alphaproteobacteria</taxon>
        <taxon>Rhodospirillales</taxon>
        <taxon>Thalassospiraceae</taxon>
        <taxon>Thalassospira</taxon>
    </lineage>
</organism>
<dbReference type="Gene3D" id="1.10.260.40">
    <property type="entry name" value="lambda repressor-like DNA-binding domains"/>
    <property type="match status" value="1"/>
</dbReference>
<dbReference type="InterPro" id="IPR001387">
    <property type="entry name" value="Cro/C1-type_HTH"/>
</dbReference>
<dbReference type="Proteomes" id="UP000252255">
    <property type="component" value="Unassembled WGS sequence"/>
</dbReference>
<dbReference type="InterPro" id="IPR010982">
    <property type="entry name" value="Lambda_DNA-bd_dom_sf"/>
</dbReference>
<evidence type="ECO:0000313" key="2">
    <source>
        <dbReference type="EMBL" id="RCK43225.1"/>
    </source>
</evidence>
<name>A0A367WP25_9PROT</name>
<dbReference type="RefSeq" id="WP_114099694.1">
    <property type="nucleotide sequence ID" value="NZ_JPWI01000015.1"/>
</dbReference>
<comment type="caution">
    <text evidence="2">The sequence shown here is derived from an EMBL/GenBank/DDBJ whole genome shotgun (WGS) entry which is preliminary data.</text>
</comment>
<dbReference type="GO" id="GO:0003677">
    <property type="term" value="F:DNA binding"/>
    <property type="evidence" value="ECO:0007669"/>
    <property type="project" value="InterPro"/>
</dbReference>
<gene>
    <name evidence="2" type="ORF">TH30_19610</name>
</gene>
<dbReference type="AlphaFoldDB" id="A0A367WP25"/>